<evidence type="ECO:0000256" key="2">
    <source>
        <dbReference type="ARBA" id="ARBA00022475"/>
    </source>
</evidence>
<dbReference type="AlphaFoldDB" id="A0A6A4T6C6"/>
<feature type="domain" description="UPAR/Ly6" evidence="10">
    <location>
        <begin position="232"/>
        <end position="311"/>
    </location>
</feature>
<keyword evidence="5" id="KW-0472">Membrane</keyword>
<dbReference type="PANTHER" id="PTHR47613">
    <property type="entry name" value="SPERM ACROSOME MEMBRANE-ASSOCIATED PROTEIN 4"/>
    <property type="match status" value="1"/>
</dbReference>
<evidence type="ECO:0000256" key="6">
    <source>
        <dbReference type="ARBA" id="ARBA00023157"/>
    </source>
</evidence>
<dbReference type="Pfam" id="PF00021">
    <property type="entry name" value="UPAR_LY6"/>
    <property type="match status" value="2"/>
</dbReference>
<evidence type="ECO:0000256" key="5">
    <source>
        <dbReference type="ARBA" id="ARBA00023136"/>
    </source>
</evidence>
<sequence length="480" mass="54379">MFPLLEDTDYYTQIYTVRPHHISSSLRNVIEQVGRRELCVSVNVSPVTGKEDEGNVCWETPHVIQKAVYIRRKARLDELRHRLIPLYTYDPAEEDDWRDDDREDEDEELAIYTVRPHHISSSLRNVIEQVGRRELCVSVNVSPVTGKEDEGNVCWETPHVIQKAVYIRRKARLDELRHRLIPLYTYDPAEEDDWRDDDREDEDEELAPGPHWFLASVLLATALVVPARTLDSLLCLYCPLRHKGKSCGNFTSQCLPEQRCSSSTARYGSVHMLSAQGCVDGELCGSREIMSHRGVEYNVSHACCCEDKCNGPPKSDASLKKLLGMNKDKTDHTDLTDVLREPPWDSCANHTLNVFQSLRVSALWFYLLLPSAQCDNLRCYYSPVREKGRKVELIVTECPPDELCFKADGRYGNHSALAARGCMAKKDCSQVHKLRFRGTVYTMSYACCDGPYCNSCPLVTAGLLAITLTLITVAVMAGNL</sequence>
<organism evidence="11 12">
    <name type="scientific">Scophthalmus maximus</name>
    <name type="common">Turbot</name>
    <name type="synonym">Psetta maxima</name>
    <dbReference type="NCBI Taxonomy" id="52904"/>
    <lineage>
        <taxon>Eukaryota</taxon>
        <taxon>Metazoa</taxon>
        <taxon>Chordata</taxon>
        <taxon>Craniata</taxon>
        <taxon>Vertebrata</taxon>
        <taxon>Euteleostomi</taxon>
        <taxon>Actinopterygii</taxon>
        <taxon>Neopterygii</taxon>
        <taxon>Teleostei</taxon>
        <taxon>Neoteleostei</taxon>
        <taxon>Acanthomorphata</taxon>
        <taxon>Carangaria</taxon>
        <taxon>Pleuronectiformes</taxon>
        <taxon>Pleuronectoidei</taxon>
        <taxon>Scophthalmidae</taxon>
        <taxon>Scophthalmus</taxon>
    </lineage>
</organism>
<comment type="caution">
    <text evidence="11">The sequence shown here is derived from an EMBL/GenBank/DDBJ whole genome shotgun (WGS) entry which is preliminary data.</text>
</comment>
<gene>
    <name evidence="11" type="ORF">F2P81_006603</name>
</gene>
<keyword evidence="7" id="KW-0325">Glycoprotein</keyword>
<keyword evidence="2" id="KW-1003">Cell membrane</keyword>
<dbReference type="InterPro" id="IPR046354">
    <property type="entry name" value="SPACA4/Bouncer"/>
</dbReference>
<evidence type="ECO:0000313" key="12">
    <source>
        <dbReference type="Proteomes" id="UP000438429"/>
    </source>
</evidence>
<comment type="similarity">
    <text evidence="9">Belongs to the SPACA4/bouncer family.</text>
</comment>
<accession>A0A6A4T6C6</accession>
<protein>
    <recommendedName>
        <fullName evidence="10">UPAR/Ly6 domain-containing protein</fullName>
    </recommendedName>
</protein>
<evidence type="ECO:0000256" key="9">
    <source>
        <dbReference type="ARBA" id="ARBA00029446"/>
    </source>
</evidence>
<dbReference type="PANTHER" id="PTHR47613:SF1">
    <property type="entry name" value="SPERM ACROSOME MEMBRANE-ASSOCIATED PROTEIN 4"/>
    <property type="match status" value="1"/>
</dbReference>
<dbReference type="InterPro" id="IPR045860">
    <property type="entry name" value="Snake_toxin-like_sf"/>
</dbReference>
<comment type="subcellular location">
    <subcellularLocation>
        <location evidence="1">Cell membrane</location>
        <topology evidence="1">Lipid-anchor</topology>
        <topology evidence="1">GPI-anchor</topology>
    </subcellularLocation>
</comment>
<evidence type="ECO:0000256" key="4">
    <source>
        <dbReference type="ARBA" id="ARBA00022729"/>
    </source>
</evidence>
<keyword evidence="3" id="KW-0336">GPI-anchor</keyword>
<dbReference type="CDD" id="cd23597">
    <property type="entry name" value="TFP_LU_ECD_Bncr"/>
    <property type="match status" value="2"/>
</dbReference>
<dbReference type="Gene3D" id="2.10.60.10">
    <property type="entry name" value="CD59"/>
    <property type="match status" value="1"/>
</dbReference>
<keyword evidence="8" id="KW-0449">Lipoprotein</keyword>
<dbReference type="GO" id="GO:0098552">
    <property type="term" value="C:side of membrane"/>
    <property type="evidence" value="ECO:0007669"/>
    <property type="project" value="UniProtKB-KW"/>
</dbReference>
<dbReference type="GO" id="GO:0005886">
    <property type="term" value="C:plasma membrane"/>
    <property type="evidence" value="ECO:0007669"/>
    <property type="project" value="UniProtKB-SubCell"/>
</dbReference>
<keyword evidence="4" id="KW-0732">Signal</keyword>
<dbReference type="GO" id="GO:0035036">
    <property type="term" value="P:sperm-egg recognition"/>
    <property type="evidence" value="ECO:0007669"/>
    <property type="project" value="TreeGrafter"/>
</dbReference>
<keyword evidence="6" id="KW-1015">Disulfide bond</keyword>
<dbReference type="SUPFAM" id="SSF57302">
    <property type="entry name" value="Snake toxin-like"/>
    <property type="match status" value="1"/>
</dbReference>
<evidence type="ECO:0000259" key="10">
    <source>
        <dbReference type="Pfam" id="PF00021"/>
    </source>
</evidence>
<evidence type="ECO:0000256" key="8">
    <source>
        <dbReference type="ARBA" id="ARBA00023288"/>
    </source>
</evidence>
<proteinExistence type="inferred from homology"/>
<evidence type="ECO:0000256" key="1">
    <source>
        <dbReference type="ARBA" id="ARBA00004609"/>
    </source>
</evidence>
<reference evidence="11 12" key="1">
    <citation type="submission" date="2019-06" db="EMBL/GenBank/DDBJ databases">
        <title>Draft genomes of female and male turbot (Scophthalmus maximus).</title>
        <authorList>
            <person name="Xu H."/>
            <person name="Xu X.-W."/>
            <person name="Shao C."/>
            <person name="Chen S."/>
        </authorList>
    </citation>
    <scope>NUCLEOTIDE SEQUENCE [LARGE SCALE GENOMIC DNA]</scope>
    <source>
        <strain evidence="11">Ysfricsl-2016a</strain>
        <tissue evidence="11">Blood</tissue>
    </source>
</reference>
<name>A0A6A4T6C6_SCOMX</name>
<dbReference type="EMBL" id="VEVO01000006">
    <property type="protein sequence ID" value="KAF0040705.1"/>
    <property type="molecule type" value="Genomic_DNA"/>
</dbReference>
<dbReference type="Proteomes" id="UP000438429">
    <property type="component" value="Unassembled WGS sequence"/>
</dbReference>
<evidence type="ECO:0000256" key="7">
    <source>
        <dbReference type="ARBA" id="ARBA00023180"/>
    </source>
</evidence>
<dbReference type="InterPro" id="IPR016054">
    <property type="entry name" value="LY6_UPA_recep-like"/>
</dbReference>
<feature type="domain" description="UPAR/Ly6" evidence="10">
    <location>
        <begin position="377"/>
        <end position="455"/>
    </location>
</feature>
<evidence type="ECO:0000256" key="3">
    <source>
        <dbReference type="ARBA" id="ARBA00022622"/>
    </source>
</evidence>
<evidence type="ECO:0000313" key="11">
    <source>
        <dbReference type="EMBL" id="KAF0040705.1"/>
    </source>
</evidence>